<feature type="region of interest" description="Disordered" evidence="1">
    <location>
        <begin position="1"/>
        <end position="53"/>
    </location>
</feature>
<keyword evidence="2" id="KW-0812">Transmembrane</keyword>
<accession>A0AAN8NWS3</accession>
<dbReference type="SUPFAM" id="SSF54695">
    <property type="entry name" value="POZ domain"/>
    <property type="match status" value="1"/>
</dbReference>
<feature type="compositionally biased region" description="Basic and acidic residues" evidence="1">
    <location>
        <begin position="39"/>
        <end position="53"/>
    </location>
</feature>
<dbReference type="AlphaFoldDB" id="A0AAN8NWS3"/>
<evidence type="ECO:0000313" key="5">
    <source>
        <dbReference type="Proteomes" id="UP001313282"/>
    </source>
</evidence>
<dbReference type="Gene3D" id="3.30.710.10">
    <property type="entry name" value="Potassium Channel Kv1.1, Chain A"/>
    <property type="match status" value="1"/>
</dbReference>
<evidence type="ECO:0000313" key="4">
    <source>
        <dbReference type="EMBL" id="KAK6347511.1"/>
    </source>
</evidence>
<evidence type="ECO:0000256" key="2">
    <source>
        <dbReference type="SAM" id="Phobius"/>
    </source>
</evidence>
<sequence length="316" mass="35500">MQRITEGSVPPTPTADLTPASRGTGRRCGGRVPITNDPPPEKTNSKSHREPPSRINIREMFHNEEFSDITLLARSPEYRLHLHKNIITQTSGYFQQVMTKDKKLKFLEVKEIRGNVLCTIARWQYDHQLQPFSIGKAGVFSAIYKACDKLVIPALKTDILKKIELWCQDWSRGRGVCKLGPNRKRRFCKFFSEICRLSSTEDSDQIARCAYYMVAHCKVCKDFFGTGGAPRAGGAIEIAAFDAAFNTIRIQEENHRQFLASRQDIGPSICFCNFAILVVVSLIGTLFWLAYIDITRAYDGARHNDGGVCTCGSLGL</sequence>
<keyword evidence="5" id="KW-1185">Reference proteome</keyword>
<proteinExistence type="predicted"/>
<dbReference type="PROSITE" id="PS50097">
    <property type="entry name" value="BTB"/>
    <property type="match status" value="1"/>
</dbReference>
<evidence type="ECO:0000256" key="1">
    <source>
        <dbReference type="SAM" id="MobiDB-lite"/>
    </source>
</evidence>
<keyword evidence="2" id="KW-1133">Transmembrane helix</keyword>
<reference evidence="4 5" key="1">
    <citation type="submission" date="2019-10" db="EMBL/GenBank/DDBJ databases">
        <authorList>
            <person name="Palmer J.M."/>
        </authorList>
    </citation>
    <scope>NUCLEOTIDE SEQUENCE [LARGE SCALE GENOMIC DNA]</scope>
    <source>
        <strain evidence="4 5">TWF718</strain>
    </source>
</reference>
<dbReference type="Pfam" id="PF00651">
    <property type="entry name" value="BTB"/>
    <property type="match status" value="1"/>
</dbReference>
<protein>
    <recommendedName>
        <fullName evidence="3">BTB domain-containing protein</fullName>
    </recommendedName>
</protein>
<dbReference type="InterPro" id="IPR011333">
    <property type="entry name" value="SKP1/BTB/POZ_sf"/>
</dbReference>
<dbReference type="EMBL" id="JAVHNR010000003">
    <property type="protein sequence ID" value="KAK6347511.1"/>
    <property type="molecule type" value="Genomic_DNA"/>
</dbReference>
<evidence type="ECO:0000259" key="3">
    <source>
        <dbReference type="PROSITE" id="PS50097"/>
    </source>
</evidence>
<keyword evidence="2" id="KW-0472">Membrane</keyword>
<organism evidence="4 5">
    <name type="scientific">Orbilia javanica</name>
    <dbReference type="NCBI Taxonomy" id="47235"/>
    <lineage>
        <taxon>Eukaryota</taxon>
        <taxon>Fungi</taxon>
        <taxon>Dikarya</taxon>
        <taxon>Ascomycota</taxon>
        <taxon>Pezizomycotina</taxon>
        <taxon>Orbiliomycetes</taxon>
        <taxon>Orbiliales</taxon>
        <taxon>Orbiliaceae</taxon>
        <taxon>Orbilia</taxon>
    </lineage>
</organism>
<name>A0AAN8NWS3_9PEZI</name>
<comment type="caution">
    <text evidence="4">The sequence shown here is derived from an EMBL/GenBank/DDBJ whole genome shotgun (WGS) entry which is preliminary data.</text>
</comment>
<feature type="transmembrane region" description="Helical" evidence="2">
    <location>
        <begin position="274"/>
        <end position="292"/>
    </location>
</feature>
<dbReference type="InterPro" id="IPR000210">
    <property type="entry name" value="BTB/POZ_dom"/>
</dbReference>
<dbReference type="Proteomes" id="UP001313282">
    <property type="component" value="Unassembled WGS sequence"/>
</dbReference>
<gene>
    <name evidence="4" type="ORF">TWF718_005352</name>
</gene>
<feature type="domain" description="BTB" evidence="3">
    <location>
        <begin position="67"/>
        <end position="133"/>
    </location>
</feature>